<name>A0ABP6V334_9PSEU</name>
<proteinExistence type="predicted"/>
<reference evidence="3" key="1">
    <citation type="journal article" date="2019" name="Int. J. Syst. Evol. Microbiol.">
        <title>The Global Catalogue of Microorganisms (GCM) 10K type strain sequencing project: providing services to taxonomists for standard genome sequencing and annotation.</title>
        <authorList>
            <consortium name="The Broad Institute Genomics Platform"/>
            <consortium name="The Broad Institute Genome Sequencing Center for Infectious Disease"/>
            <person name="Wu L."/>
            <person name="Ma J."/>
        </authorList>
    </citation>
    <scope>NUCLEOTIDE SEQUENCE [LARGE SCALE GENOMIC DNA]</scope>
    <source>
        <strain evidence="3">JCM 16898</strain>
    </source>
</reference>
<dbReference type="EMBL" id="BAAAZN010000001">
    <property type="protein sequence ID" value="GAA3526029.1"/>
    <property type="molecule type" value="Genomic_DNA"/>
</dbReference>
<organism evidence="2 3">
    <name type="scientific">Amycolatopsis ultiminotia</name>
    <dbReference type="NCBI Taxonomy" id="543629"/>
    <lineage>
        <taxon>Bacteria</taxon>
        <taxon>Bacillati</taxon>
        <taxon>Actinomycetota</taxon>
        <taxon>Actinomycetes</taxon>
        <taxon>Pseudonocardiales</taxon>
        <taxon>Pseudonocardiaceae</taxon>
        <taxon>Amycolatopsis</taxon>
    </lineage>
</organism>
<gene>
    <name evidence="2" type="ORF">GCM10022222_06220</name>
</gene>
<dbReference type="Proteomes" id="UP001500689">
    <property type="component" value="Unassembled WGS sequence"/>
</dbReference>
<accession>A0ABP6V334</accession>
<evidence type="ECO:0000256" key="1">
    <source>
        <dbReference type="SAM" id="MobiDB-lite"/>
    </source>
</evidence>
<sequence length="66" mass="7087">MRDYRPARPGITDADPSTLTASDGMFRMPARWCARAHADGRLAVAYRSAVVLHAGTIRTNASSATP</sequence>
<evidence type="ECO:0000313" key="2">
    <source>
        <dbReference type="EMBL" id="GAA3526029.1"/>
    </source>
</evidence>
<protein>
    <submittedName>
        <fullName evidence="2">Uncharacterized protein</fullName>
    </submittedName>
</protein>
<comment type="caution">
    <text evidence="2">The sequence shown here is derived from an EMBL/GenBank/DDBJ whole genome shotgun (WGS) entry which is preliminary data.</text>
</comment>
<keyword evidence="3" id="KW-1185">Reference proteome</keyword>
<feature type="region of interest" description="Disordered" evidence="1">
    <location>
        <begin position="1"/>
        <end position="20"/>
    </location>
</feature>
<evidence type="ECO:0000313" key="3">
    <source>
        <dbReference type="Proteomes" id="UP001500689"/>
    </source>
</evidence>